<reference evidence="1" key="1">
    <citation type="submission" date="2020-06" db="EMBL/GenBank/DDBJ databases">
        <title>Unique genomic features of the anaerobic methanotrophic archaea.</title>
        <authorList>
            <person name="Chadwick G.L."/>
            <person name="Skennerton C.T."/>
            <person name="Laso-Perez R."/>
            <person name="Leu A.O."/>
            <person name="Speth D.R."/>
            <person name="Yu H."/>
            <person name="Morgan-Lang C."/>
            <person name="Hatzenpichler R."/>
            <person name="Goudeau D."/>
            <person name="Malmstrom R."/>
            <person name="Brazelton W.J."/>
            <person name="Woyke T."/>
            <person name="Hallam S.J."/>
            <person name="Tyson G.W."/>
            <person name="Wegener G."/>
            <person name="Boetius A."/>
            <person name="Orphan V."/>
        </authorList>
    </citation>
    <scope>NUCLEOTIDE SEQUENCE</scope>
</reference>
<accession>A0A7G9Y157</accession>
<sequence length="198" mass="21041">MALVEAGGGTVCGEITGITPEPCHPRTNLGVSTGLWSGVPDLSADRCGKGVGRFGGRKGASKMVASVHGSPQLPLLQHLLWFSRVAFCHASCPTRPGSLRRAVPPGVAGPPAAISPGYCCPDLFVIDRSWGCLRDPSSRGDSWVRMRRRGMVCGGAGGRVKIAGAGLVKEGKSTKVYVILSTRDKRRIRRHPNYDNPR</sequence>
<proteinExistence type="predicted"/>
<dbReference type="EMBL" id="MT630664">
    <property type="protein sequence ID" value="QNO41741.1"/>
    <property type="molecule type" value="Genomic_DNA"/>
</dbReference>
<organism evidence="1">
    <name type="scientific">Candidatus Methanogaster sp. ANME-2c ERB4</name>
    <dbReference type="NCBI Taxonomy" id="2759911"/>
    <lineage>
        <taxon>Archaea</taxon>
        <taxon>Methanobacteriati</taxon>
        <taxon>Methanobacteriota</taxon>
        <taxon>Stenosarchaea group</taxon>
        <taxon>Methanomicrobia</taxon>
        <taxon>Methanosarcinales</taxon>
        <taxon>ANME-2 cluster</taxon>
        <taxon>Candidatus Methanogasteraceae</taxon>
        <taxon>Candidatus Methanogaster</taxon>
    </lineage>
</organism>
<name>A0A7G9Y157_9EURY</name>
<evidence type="ECO:0000313" key="1">
    <source>
        <dbReference type="EMBL" id="QNO41741.1"/>
    </source>
</evidence>
<gene>
    <name evidence="1" type="ORF">AHFDIGBM_00008</name>
</gene>
<dbReference type="AlphaFoldDB" id="A0A7G9Y157"/>
<protein>
    <submittedName>
        <fullName evidence="1">Uncharacterized protein</fullName>
    </submittedName>
</protein>